<evidence type="ECO:0000313" key="12">
    <source>
        <dbReference type="EMBL" id="MDP9899718.1"/>
    </source>
</evidence>
<dbReference type="InterPro" id="IPR006260">
    <property type="entry name" value="TonB/TolA_C"/>
</dbReference>
<dbReference type="NCBIfam" id="TIGR01352">
    <property type="entry name" value="tonB_Cterm"/>
    <property type="match status" value="1"/>
</dbReference>
<reference evidence="12 13" key="1">
    <citation type="submission" date="2023-07" db="EMBL/GenBank/DDBJ databases">
        <title>Sorghum-associated microbial communities from plants grown in Nebraska, USA.</title>
        <authorList>
            <person name="Schachtman D."/>
        </authorList>
    </citation>
    <scope>NUCLEOTIDE SEQUENCE [LARGE SCALE GENOMIC DNA]</scope>
    <source>
        <strain evidence="12 13">DS1607</strain>
    </source>
</reference>
<sequence>MKINDLKPGAKRPHGEEFSRASVIGPIVAFVLGGCVAAPATLAELPQAVQDASSCMPRYPAEAKRYSQEGRVVLKVFVDVSGRVSEAEVGKSSGFPLLDKAALESATCLSYQPGKVDGVPQAMWVTTPINFVLRGAGGPVAPTGAFQMDYGTKVAQAVRKNVHYFEEVTGNPGAEVTLRLSPDGRIVERTLTKTSGTSSWDRAALAAVDKTESLPLDANGKLPATLVLVMRSKR</sequence>
<evidence type="ECO:0000313" key="13">
    <source>
        <dbReference type="Proteomes" id="UP001226867"/>
    </source>
</evidence>
<gene>
    <name evidence="12" type="ORF">J2W36_001969</name>
</gene>
<dbReference type="PROSITE" id="PS51257">
    <property type="entry name" value="PROKAR_LIPOPROTEIN"/>
    <property type="match status" value="1"/>
</dbReference>
<evidence type="ECO:0000256" key="2">
    <source>
        <dbReference type="ARBA" id="ARBA00006555"/>
    </source>
</evidence>
<evidence type="ECO:0000256" key="10">
    <source>
        <dbReference type="SAM" id="Phobius"/>
    </source>
</evidence>
<keyword evidence="8 10" id="KW-1133">Transmembrane helix</keyword>
<keyword evidence="7" id="KW-0653">Protein transport</keyword>
<keyword evidence="13" id="KW-1185">Reference proteome</keyword>
<dbReference type="Pfam" id="PF03544">
    <property type="entry name" value="TonB_C"/>
    <property type="match status" value="1"/>
</dbReference>
<dbReference type="Pfam" id="PF13103">
    <property type="entry name" value="TonB_2"/>
    <property type="match status" value="1"/>
</dbReference>
<dbReference type="Gene3D" id="3.30.1150.10">
    <property type="match status" value="2"/>
</dbReference>
<organism evidence="12 13">
    <name type="scientific">Variovorax ginsengisoli</name>
    <dbReference type="NCBI Taxonomy" id="363844"/>
    <lineage>
        <taxon>Bacteria</taxon>
        <taxon>Pseudomonadati</taxon>
        <taxon>Pseudomonadota</taxon>
        <taxon>Betaproteobacteria</taxon>
        <taxon>Burkholderiales</taxon>
        <taxon>Comamonadaceae</taxon>
        <taxon>Variovorax</taxon>
    </lineage>
</organism>
<accession>A0ABT9S767</accession>
<dbReference type="RefSeq" id="WP_307689535.1">
    <property type="nucleotide sequence ID" value="NZ_JAUSRO010000005.1"/>
</dbReference>
<keyword evidence="3" id="KW-0813">Transport</keyword>
<feature type="domain" description="TonB C-terminal" evidence="11">
    <location>
        <begin position="44"/>
        <end position="140"/>
    </location>
</feature>
<comment type="caution">
    <text evidence="12">The sequence shown here is derived from an EMBL/GenBank/DDBJ whole genome shotgun (WGS) entry which is preliminary data.</text>
</comment>
<keyword evidence="5" id="KW-0997">Cell inner membrane</keyword>
<evidence type="ECO:0000256" key="4">
    <source>
        <dbReference type="ARBA" id="ARBA00022475"/>
    </source>
</evidence>
<dbReference type="InterPro" id="IPR051045">
    <property type="entry name" value="TonB-dependent_transducer"/>
</dbReference>
<evidence type="ECO:0000256" key="7">
    <source>
        <dbReference type="ARBA" id="ARBA00022927"/>
    </source>
</evidence>
<protein>
    <submittedName>
        <fullName evidence="12">TonB family protein</fullName>
    </submittedName>
</protein>
<evidence type="ECO:0000256" key="1">
    <source>
        <dbReference type="ARBA" id="ARBA00004383"/>
    </source>
</evidence>
<evidence type="ECO:0000256" key="6">
    <source>
        <dbReference type="ARBA" id="ARBA00022692"/>
    </source>
</evidence>
<dbReference type="Proteomes" id="UP001226867">
    <property type="component" value="Unassembled WGS sequence"/>
</dbReference>
<dbReference type="PANTHER" id="PTHR33446">
    <property type="entry name" value="PROTEIN TONB-RELATED"/>
    <property type="match status" value="1"/>
</dbReference>
<keyword evidence="6 10" id="KW-0812">Transmembrane</keyword>
<evidence type="ECO:0000256" key="3">
    <source>
        <dbReference type="ARBA" id="ARBA00022448"/>
    </source>
</evidence>
<dbReference type="EMBL" id="JAUSRO010000005">
    <property type="protein sequence ID" value="MDP9899718.1"/>
    <property type="molecule type" value="Genomic_DNA"/>
</dbReference>
<name>A0ABT9S767_9BURK</name>
<evidence type="ECO:0000256" key="5">
    <source>
        <dbReference type="ARBA" id="ARBA00022519"/>
    </source>
</evidence>
<comment type="subcellular location">
    <subcellularLocation>
        <location evidence="1">Cell inner membrane</location>
        <topology evidence="1">Single-pass membrane protein</topology>
        <orientation evidence="1">Periplasmic side</orientation>
    </subcellularLocation>
</comment>
<evidence type="ECO:0000256" key="9">
    <source>
        <dbReference type="ARBA" id="ARBA00023136"/>
    </source>
</evidence>
<evidence type="ECO:0000256" key="8">
    <source>
        <dbReference type="ARBA" id="ARBA00022989"/>
    </source>
</evidence>
<comment type="similarity">
    <text evidence="2">Belongs to the TonB family.</text>
</comment>
<dbReference type="InterPro" id="IPR037682">
    <property type="entry name" value="TonB_C"/>
</dbReference>
<dbReference type="PROSITE" id="PS52015">
    <property type="entry name" value="TONB_CTD"/>
    <property type="match status" value="1"/>
</dbReference>
<evidence type="ECO:0000259" key="11">
    <source>
        <dbReference type="PROSITE" id="PS52015"/>
    </source>
</evidence>
<dbReference type="SUPFAM" id="SSF74653">
    <property type="entry name" value="TolA/TonB C-terminal domain"/>
    <property type="match status" value="2"/>
</dbReference>
<keyword evidence="9 10" id="KW-0472">Membrane</keyword>
<feature type="transmembrane region" description="Helical" evidence="10">
    <location>
        <begin position="21"/>
        <end position="42"/>
    </location>
</feature>
<keyword evidence="4" id="KW-1003">Cell membrane</keyword>
<proteinExistence type="inferred from homology"/>
<dbReference type="PANTHER" id="PTHR33446:SF2">
    <property type="entry name" value="PROTEIN TONB"/>
    <property type="match status" value="1"/>
</dbReference>